<dbReference type="RefSeq" id="WP_114583338.1">
    <property type="nucleotide sequence ID" value="NZ_QPMH01000021.1"/>
</dbReference>
<dbReference type="Gene3D" id="3.30.70.1230">
    <property type="entry name" value="Nucleotide cyclase"/>
    <property type="match status" value="1"/>
</dbReference>
<keyword evidence="6" id="KW-0456">Lyase</keyword>
<keyword evidence="5" id="KW-0472">Membrane</keyword>
<dbReference type="Proteomes" id="UP000253941">
    <property type="component" value="Unassembled WGS sequence"/>
</dbReference>
<keyword evidence="2" id="KW-0812">Transmembrane</keyword>
<dbReference type="PROSITE" id="PS50125">
    <property type="entry name" value="GUANYLATE_CYCLASE_2"/>
    <property type="match status" value="1"/>
</dbReference>
<evidence type="ECO:0000256" key="3">
    <source>
        <dbReference type="ARBA" id="ARBA00022741"/>
    </source>
</evidence>
<comment type="subcellular location">
    <subcellularLocation>
        <location evidence="1">Membrane</location>
    </subcellularLocation>
</comment>
<evidence type="ECO:0000256" key="5">
    <source>
        <dbReference type="ARBA" id="ARBA00023136"/>
    </source>
</evidence>
<dbReference type="CDD" id="cd07302">
    <property type="entry name" value="CHD"/>
    <property type="match status" value="1"/>
</dbReference>
<dbReference type="GO" id="GO:0009190">
    <property type="term" value="P:cyclic nucleotide biosynthetic process"/>
    <property type="evidence" value="ECO:0007669"/>
    <property type="project" value="InterPro"/>
</dbReference>
<dbReference type="InterPro" id="IPR001054">
    <property type="entry name" value="A/G_cyclase"/>
</dbReference>
<feature type="domain" description="Guanylate cyclase" evidence="8">
    <location>
        <begin position="171"/>
        <end position="298"/>
    </location>
</feature>
<reference evidence="9 10" key="1">
    <citation type="submission" date="2018-07" db="EMBL/GenBank/DDBJ databases">
        <title>Venubactetium sediminum gen. nov., sp. nov., isolated from a marine solar saltern.</title>
        <authorList>
            <person name="Wang S."/>
        </authorList>
    </citation>
    <scope>NUCLEOTIDE SEQUENCE [LARGE SCALE GENOMIC DNA]</scope>
    <source>
        <strain evidence="9 10">WD2A32</strain>
    </source>
</reference>
<name>A0A369T896_9PROT</name>
<dbReference type="GO" id="GO:0035556">
    <property type="term" value="P:intracellular signal transduction"/>
    <property type="evidence" value="ECO:0007669"/>
    <property type="project" value="InterPro"/>
</dbReference>
<dbReference type="Pfam" id="PF00211">
    <property type="entry name" value="Guanylate_cyc"/>
    <property type="match status" value="1"/>
</dbReference>
<evidence type="ECO:0000259" key="8">
    <source>
        <dbReference type="PROSITE" id="PS50125"/>
    </source>
</evidence>
<evidence type="ECO:0000313" key="9">
    <source>
        <dbReference type="EMBL" id="RDD60674.1"/>
    </source>
</evidence>
<evidence type="ECO:0000256" key="7">
    <source>
        <dbReference type="SAM" id="Coils"/>
    </source>
</evidence>
<dbReference type="GO" id="GO:0016020">
    <property type="term" value="C:membrane"/>
    <property type="evidence" value="ECO:0007669"/>
    <property type="project" value="UniProtKB-SubCell"/>
</dbReference>
<comment type="caution">
    <text evidence="9">The sequence shown here is derived from an EMBL/GenBank/DDBJ whole genome shotgun (WGS) entry which is preliminary data.</text>
</comment>
<keyword evidence="3" id="KW-0547">Nucleotide-binding</keyword>
<dbReference type="PANTHER" id="PTHR11920">
    <property type="entry name" value="GUANYLYL CYCLASE"/>
    <property type="match status" value="1"/>
</dbReference>
<dbReference type="SUPFAM" id="SSF55073">
    <property type="entry name" value="Nucleotide cyclase"/>
    <property type="match status" value="1"/>
</dbReference>
<dbReference type="InterPro" id="IPR050401">
    <property type="entry name" value="Cyclic_nucleotide_synthase"/>
</dbReference>
<dbReference type="GO" id="GO:0000166">
    <property type="term" value="F:nucleotide binding"/>
    <property type="evidence" value="ECO:0007669"/>
    <property type="project" value="UniProtKB-KW"/>
</dbReference>
<dbReference type="PANTHER" id="PTHR11920:SF335">
    <property type="entry name" value="GUANYLATE CYCLASE"/>
    <property type="match status" value="1"/>
</dbReference>
<dbReference type="InterPro" id="IPR029787">
    <property type="entry name" value="Nucleotide_cyclase"/>
</dbReference>
<protein>
    <submittedName>
        <fullName evidence="9">Adenylate/guanylate cyclase domain-containing protein</fullName>
    </submittedName>
</protein>
<keyword evidence="10" id="KW-1185">Reference proteome</keyword>
<evidence type="ECO:0000256" key="2">
    <source>
        <dbReference type="ARBA" id="ARBA00022692"/>
    </source>
</evidence>
<dbReference type="EMBL" id="QPMH01000021">
    <property type="protein sequence ID" value="RDD60674.1"/>
    <property type="molecule type" value="Genomic_DNA"/>
</dbReference>
<organism evidence="9 10">
    <name type="scientific">Ferruginivarius sediminum</name>
    <dbReference type="NCBI Taxonomy" id="2661937"/>
    <lineage>
        <taxon>Bacteria</taxon>
        <taxon>Pseudomonadati</taxon>
        <taxon>Pseudomonadota</taxon>
        <taxon>Alphaproteobacteria</taxon>
        <taxon>Rhodospirillales</taxon>
        <taxon>Rhodospirillaceae</taxon>
        <taxon>Ferruginivarius</taxon>
    </lineage>
</organism>
<keyword evidence="7" id="KW-0175">Coiled coil</keyword>
<proteinExistence type="predicted"/>
<dbReference type="AlphaFoldDB" id="A0A369T896"/>
<evidence type="ECO:0000256" key="6">
    <source>
        <dbReference type="ARBA" id="ARBA00023239"/>
    </source>
</evidence>
<keyword evidence="4" id="KW-1133">Transmembrane helix</keyword>
<feature type="coiled-coil region" evidence="7">
    <location>
        <begin position="119"/>
        <end position="146"/>
    </location>
</feature>
<gene>
    <name evidence="9" type="ORF">DRB17_16545</name>
</gene>
<evidence type="ECO:0000256" key="1">
    <source>
        <dbReference type="ARBA" id="ARBA00004370"/>
    </source>
</evidence>
<dbReference type="SMART" id="SM00044">
    <property type="entry name" value="CYCc"/>
    <property type="match status" value="1"/>
</dbReference>
<dbReference type="GO" id="GO:0004016">
    <property type="term" value="F:adenylate cyclase activity"/>
    <property type="evidence" value="ECO:0007669"/>
    <property type="project" value="UniProtKB-ARBA"/>
</dbReference>
<sequence length="347" mass="38986">MSSPGLLPQVFQQLNHAVAVADGESLEILAENARFFQLFPPPAEGGEDRLDIRIADLNVERLRDRLGRGRPFSVDREVKAGARTLSLAVDFRAQTIDGGERIVVEARDVSKQREAEYMLDSYSRLAERRARELEREKERVEKLLLNLMPRTVYNELRDFGSATPQRFEAASVLMLDFVGFTEMAVARDPSSIVAELNDIFSAFDRISELFGCERIKTIGDAYMAVSGVPDPNVDHATNVAKSALRFRRYLEKRNAAHPTQWRCRIGIHTGPLIGSLIGIQKYVYDVFGPAVNLASRLEQFAEPMQICLTGDTQALLNEQFRTEELGEYDIRGFGSQQVFALVGERSV</sequence>
<evidence type="ECO:0000256" key="4">
    <source>
        <dbReference type="ARBA" id="ARBA00022989"/>
    </source>
</evidence>
<accession>A0A369T896</accession>
<evidence type="ECO:0000313" key="10">
    <source>
        <dbReference type="Proteomes" id="UP000253941"/>
    </source>
</evidence>